<evidence type="ECO:0000256" key="4">
    <source>
        <dbReference type="SAM" id="SignalP"/>
    </source>
</evidence>
<dbReference type="PANTHER" id="PTHR11008">
    <property type="entry name" value="PROTEIN TAKEOUT-LIKE PROTEIN"/>
    <property type="match status" value="1"/>
</dbReference>
<organism evidence="5 6">
    <name type="scientific">Stomoxys calcitrans</name>
    <name type="common">Stable fly</name>
    <name type="synonym">Conops calcitrans</name>
    <dbReference type="NCBI Taxonomy" id="35570"/>
    <lineage>
        <taxon>Eukaryota</taxon>
        <taxon>Metazoa</taxon>
        <taxon>Ecdysozoa</taxon>
        <taxon>Arthropoda</taxon>
        <taxon>Hexapoda</taxon>
        <taxon>Insecta</taxon>
        <taxon>Pterygota</taxon>
        <taxon>Neoptera</taxon>
        <taxon>Endopterygota</taxon>
        <taxon>Diptera</taxon>
        <taxon>Brachycera</taxon>
        <taxon>Muscomorpha</taxon>
        <taxon>Muscoidea</taxon>
        <taxon>Muscidae</taxon>
        <taxon>Stomoxys</taxon>
    </lineage>
</organism>
<proteinExistence type="inferred from homology"/>
<evidence type="ECO:0000313" key="5">
    <source>
        <dbReference type="EnsemblMetazoa" id="SCAU009481-PA"/>
    </source>
</evidence>
<keyword evidence="6" id="KW-1185">Reference proteome</keyword>
<sequence length="250" mass="28183">MQKLYLYIFKLNIFAFFLLGVDCAFPDDPKPCKYGDTECIANLINYILSEKYEGDESINLKSIDPLPLETVHIQQGEESAVNIDMVLTNNSVQGWRTARAVQVKGFGKDMTKKNRLVFHAKALSLVGDYSINGKILILPIKGSGLSNITLVDVTLQMDFVGTPVEKDGATYMTIKDMMLDGEPSKIIYKVDNLFNGDKVLGDNMNLFLNENWKDIYNEVRPALARGFSVIYGAVINEVFTKFPYDKFFVE</sequence>
<accession>A0A1I8PMT4</accession>
<dbReference type="GO" id="GO:0005615">
    <property type="term" value="C:extracellular space"/>
    <property type="evidence" value="ECO:0007669"/>
    <property type="project" value="TreeGrafter"/>
</dbReference>
<evidence type="ECO:0000256" key="2">
    <source>
        <dbReference type="ARBA" id="ARBA00023108"/>
    </source>
</evidence>
<reference evidence="5" key="1">
    <citation type="submission" date="2020-05" db="UniProtKB">
        <authorList>
            <consortium name="EnsemblMetazoa"/>
        </authorList>
    </citation>
    <scope>IDENTIFICATION</scope>
    <source>
        <strain evidence="5">USDA</strain>
    </source>
</reference>
<dbReference type="STRING" id="35570.A0A1I8PMT4"/>
<evidence type="ECO:0000313" key="6">
    <source>
        <dbReference type="Proteomes" id="UP000095300"/>
    </source>
</evidence>
<dbReference type="AlphaFoldDB" id="A0A1I8PMT4"/>
<dbReference type="Gene3D" id="3.15.10.30">
    <property type="entry name" value="Haemolymph juvenile hormone binding protein"/>
    <property type="match status" value="1"/>
</dbReference>
<comment type="similarity">
    <text evidence="3">Belongs to the TO family.</text>
</comment>
<dbReference type="Pfam" id="PF06585">
    <property type="entry name" value="JHBP"/>
    <property type="match status" value="1"/>
</dbReference>
<gene>
    <name evidence="5" type="primary">106091195</name>
</gene>
<protein>
    <submittedName>
        <fullName evidence="5">Uncharacterized protein</fullName>
    </submittedName>
</protein>
<dbReference type="VEuPathDB" id="VectorBase:SCAU009481"/>
<dbReference type="GO" id="GO:0007623">
    <property type="term" value="P:circadian rhythm"/>
    <property type="evidence" value="ECO:0007669"/>
    <property type="project" value="UniProtKB-ARBA"/>
</dbReference>
<feature type="signal peptide" evidence="4">
    <location>
        <begin position="1"/>
        <end position="23"/>
    </location>
</feature>
<dbReference type="EnsemblMetazoa" id="SCAU009481-RA">
    <property type="protein sequence ID" value="SCAU009481-PA"/>
    <property type="gene ID" value="SCAU009481"/>
</dbReference>
<dbReference type="PANTHER" id="PTHR11008:SF40">
    <property type="entry name" value="PROTEIN TAKEOUT"/>
    <property type="match status" value="1"/>
</dbReference>
<dbReference type="InterPro" id="IPR010562">
    <property type="entry name" value="Haemolymph_juvenile_hormone-bd"/>
</dbReference>
<dbReference type="FunFam" id="3.15.10.30:FF:000001">
    <property type="entry name" value="Takeout-like protein 1"/>
    <property type="match status" value="1"/>
</dbReference>
<name>A0A1I8PMT4_STOCA</name>
<evidence type="ECO:0000256" key="3">
    <source>
        <dbReference type="ARBA" id="ARBA00060902"/>
    </source>
</evidence>
<dbReference type="InterPro" id="IPR038606">
    <property type="entry name" value="To_sf"/>
</dbReference>
<feature type="chain" id="PRO_5009326921" evidence="4">
    <location>
        <begin position="24"/>
        <end position="250"/>
    </location>
</feature>
<keyword evidence="2" id="KW-0090">Biological rhythms</keyword>
<keyword evidence="1 4" id="KW-0732">Signal</keyword>
<dbReference type="SMART" id="SM00700">
    <property type="entry name" value="JHBP"/>
    <property type="match status" value="1"/>
</dbReference>
<evidence type="ECO:0000256" key="1">
    <source>
        <dbReference type="ARBA" id="ARBA00022729"/>
    </source>
</evidence>
<dbReference type="Proteomes" id="UP000095300">
    <property type="component" value="Unassembled WGS sequence"/>
</dbReference>